<comment type="catalytic activity">
    <reaction evidence="9">
        <text>feruloyl-polysaccharide + H2O = ferulate + polysaccharide.</text>
        <dbReference type="EC" id="3.1.1.73"/>
    </reaction>
</comment>
<feature type="region of interest" description="Disordered" evidence="11">
    <location>
        <begin position="497"/>
        <end position="519"/>
    </location>
</feature>
<keyword evidence="8" id="KW-1015">Disulfide bond</keyword>
<keyword evidence="3" id="KW-0624">Polysaccharide degradation</keyword>
<dbReference type="AlphaFoldDB" id="A0A9P4U0P6"/>
<evidence type="ECO:0000256" key="1">
    <source>
        <dbReference type="ARBA" id="ARBA00006249"/>
    </source>
</evidence>
<dbReference type="OrthoDB" id="3039123at2759"/>
<keyword evidence="4" id="KW-0479">Metal-binding</keyword>
<evidence type="ECO:0000256" key="5">
    <source>
        <dbReference type="ARBA" id="ARBA00022729"/>
    </source>
</evidence>
<dbReference type="InterPro" id="IPR029058">
    <property type="entry name" value="AB_hydrolase_fold"/>
</dbReference>
<dbReference type="Pfam" id="PF07519">
    <property type="entry name" value="Tannase"/>
    <property type="match status" value="2"/>
</dbReference>
<evidence type="ECO:0000256" key="4">
    <source>
        <dbReference type="ARBA" id="ARBA00022723"/>
    </source>
</evidence>
<sequence>MWFEKVQLKILRFSFDVIHATSSVADQFEQDCASLAAKQSFTITTIFFSQYAAAGSNIIVQAMGPTTLKIPGNICRIGAYAATSNRSGINFETWLPRNWTGSFVSHGNGGLSGSIDYSSLAYTSSNGFAAVSANSGHNGSSGITMYQNPDVVADFVWRSVHTGAVVGKEMTKAFYGRPHTKSYYLGYSTGGRQGWRAVQNNPEDFDGVVARAPAFAFNNLTSWSGNFLHITGPPGSSTFVSKTLWDEVILKDIMKQCDSLDDFVDGIIEDPSLCKYDPQSLLCKADQKSGCLTEPQVNTVRKTHSSLLQKDGSLIYPRMQPGAEYGGLFGGRVFDTTKEWYRYVIKGDPKWDPATITLDDMALAANINPANAETWEGDLSAFKARAGRVLHYHGLIDNLISSDNSARYYGHVLKTLITTPAQLDEFYRYFRISGIGHCGGGPGAGAIGQGGNVPATSEPESNVLKSTVRWVEEGKAPEYILGTRFAGTGGSAKISFQRRHRKYPRRNQYKGTGDANKADSWQKCKLARGA</sequence>
<evidence type="ECO:0000256" key="6">
    <source>
        <dbReference type="ARBA" id="ARBA00022801"/>
    </source>
</evidence>
<evidence type="ECO:0000256" key="8">
    <source>
        <dbReference type="ARBA" id="ARBA00023157"/>
    </source>
</evidence>
<dbReference type="EC" id="3.1.1.-" evidence="10"/>
<evidence type="ECO:0000256" key="11">
    <source>
        <dbReference type="SAM" id="MobiDB-lite"/>
    </source>
</evidence>
<comment type="caution">
    <text evidence="12">The sequence shown here is derived from an EMBL/GenBank/DDBJ whole genome shotgun (WGS) entry which is preliminary data.</text>
</comment>
<keyword evidence="2" id="KW-0719">Serine esterase</keyword>
<dbReference type="PANTHER" id="PTHR33938:SF15">
    <property type="entry name" value="FERULOYL ESTERASE B-RELATED"/>
    <property type="match status" value="1"/>
</dbReference>
<proteinExistence type="inferred from homology"/>
<dbReference type="Gene3D" id="3.40.50.1820">
    <property type="entry name" value="alpha/beta hydrolase"/>
    <property type="match status" value="1"/>
</dbReference>
<dbReference type="GO" id="GO:0045493">
    <property type="term" value="P:xylan catabolic process"/>
    <property type="evidence" value="ECO:0007669"/>
    <property type="project" value="UniProtKB-KW"/>
</dbReference>
<evidence type="ECO:0000256" key="7">
    <source>
        <dbReference type="ARBA" id="ARBA00022837"/>
    </source>
</evidence>
<accession>A0A9P4U0P6</accession>
<evidence type="ECO:0000256" key="2">
    <source>
        <dbReference type="ARBA" id="ARBA00022487"/>
    </source>
</evidence>
<keyword evidence="6 10" id="KW-0378">Hydrolase</keyword>
<feature type="compositionally biased region" description="Basic residues" evidence="11">
    <location>
        <begin position="497"/>
        <end position="508"/>
    </location>
</feature>
<organism evidence="12 13">
    <name type="scientific">Tothia fuscella</name>
    <dbReference type="NCBI Taxonomy" id="1048955"/>
    <lineage>
        <taxon>Eukaryota</taxon>
        <taxon>Fungi</taxon>
        <taxon>Dikarya</taxon>
        <taxon>Ascomycota</taxon>
        <taxon>Pezizomycotina</taxon>
        <taxon>Dothideomycetes</taxon>
        <taxon>Pleosporomycetidae</taxon>
        <taxon>Venturiales</taxon>
        <taxon>Cylindrosympodiaceae</taxon>
        <taxon>Tothia</taxon>
    </lineage>
</organism>
<dbReference type="Proteomes" id="UP000800235">
    <property type="component" value="Unassembled WGS sequence"/>
</dbReference>
<evidence type="ECO:0000313" key="13">
    <source>
        <dbReference type="Proteomes" id="UP000800235"/>
    </source>
</evidence>
<keyword evidence="3" id="KW-0119">Carbohydrate metabolism</keyword>
<name>A0A9P4U0P6_9PEZI</name>
<dbReference type="PANTHER" id="PTHR33938">
    <property type="entry name" value="FERULOYL ESTERASE B-RELATED"/>
    <property type="match status" value="1"/>
</dbReference>
<evidence type="ECO:0000256" key="9">
    <source>
        <dbReference type="ARBA" id="ARBA00034075"/>
    </source>
</evidence>
<keyword evidence="3" id="KW-0858">Xylan degradation</keyword>
<protein>
    <recommendedName>
        <fullName evidence="10">Carboxylic ester hydrolase</fullName>
        <ecNumber evidence="10">3.1.1.-</ecNumber>
    </recommendedName>
</protein>
<reference evidence="12" key="1">
    <citation type="journal article" date="2020" name="Stud. Mycol.">
        <title>101 Dothideomycetes genomes: a test case for predicting lifestyles and emergence of pathogens.</title>
        <authorList>
            <person name="Haridas S."/>
            <person name="Albert R."/>
            <person name="Binder M."/>
            <person name="Bloem J."/>
            <person name="Labutti K."/>
            <person name="Salamov A."/>
            <person name="Andreopoulos B."/>
            <person name="Baker S."/>
            <person name="Barry K."/>
            <person name="Bills G."/>
            <person name="Bluhm B."/>
            <person name="Cannon C."/>
            <person name="Castanera R."/>
            <person name="Culley D."/>
            <person name="Daum C."/>
            <person name="Ezra D."/>
            <person name="Gonzalez J."/>
            <person name="Henrissat B."/>
            <person name="Kuo A."/>
            <person name="Liang C."/>
            <person name="Lipzen A."/>
            <person name="Lutzoni F."/>
            <person name="Magnuson J."/>
            <person name="Mondo S."/>
            <person name="Nolan M."/>
            <person name="Ohm R."/>
            <person name="Pangilinan J."/>
            <person name="Park H.-J."/>
            <person name="Ramirez L."/>
            <person name="Alfaro M."/>
            <person name="Sun H."/>
            <person name="Tritt A."/>
            <person name="Yoshinaga Y."/>
            <person name="Zwiers L.-H."/>
            <person name="Turgeon B."/>
            <person name="Goodwin S."/>
            <person name="Spatafora J."/>
            <person name="Crous P."/>
            <person name="Grigoriev I."/>
        </authorList>
    </citation>
    <scope>NUCLEOTIDE SEQUENCE</scope>
    <source>
        <strain evidence="12">CBS 130266</strain>
    </source>
</reference>
<evidence type="ECO:0000313" key="12">
    <source>
        <dbReference type="EMBL" id="KAF2432158.1"/>
    </source>
</evidence>
<comment type="similarity">
    <text evidence="1 10">Belongs to the tannase family.</text>
</comment>
<dbReference type="EMBL" id="MU007027">
    <property type="protein sequence ID" value="KAF2432158.1"/>
    <property type="molecule type" value="Genomic_DNA"/>
</dbReference>
<evidence type="ECO:0000256" key="10">
    <source>
        <dbReference type="RuleBase" id="RU361238"/>
    </source>
</evidence>
<keyword evidence="5" id="KW-0732">Signal</keyword>
<keyword evidence="7" id="KW-0106">Calcium</keyword>
<gene>
    <name evidence="12" type="ORF">EJ08DRAFT_686937</name>
</gene>
<evidence type="ECO:0000256" key="3">
    <source>
        <dbReference type="ARBA" id="ARBA00022651"/>
    </source>
</evidence>
<dbReference type="InterPro" id="IPR011118">
    <property type="entry name" value="Tannase/feruloyl_esterase"/>
</dbReference>
<dbReference type="GO" id="GO:0030600">
    <property type="term" value="F:feruloyl esterase activity"/>
    <property type="evidence" value="ECO:0007669"/>
    <property type="project" value="UniProtKB-EC"/>
</dbReference>
<dbReference type="GO" id="GO:0046872">
    <property type="term" value="F:metal ion binding"/>
    <property type="evidence" value="ECO:0007669"/>
    <property type="project" value="UniProtKB-KW"/>
</dbReference>
<dbReference type="SUPFAM" id="SSF53474">
    <property type="entry name" value="alpha/beta-Hydrolases"/>
    <property type="match status" value="1"/>
</dbReference>
<keyword evidence="13" id="KW-1185">Reference proteome</keyword>